<proteinExistence type="predicted"/>
<dbReference type="EMBL" id="CP103866">
    <property type="protein sequence ID" value="UWE04632.1"/>
    <property type="molecule type" value="Genomic_DNA"/>
</dbReference>
<sequence>MLCETMRLYLSRIYCQDCDRFVTRHHCQTVMPRMGQVHQCPHCHDQKKRVIRYWRTQMIDDVEEMGRMLSCTPFNHAEVQQLEVGTITVSRYERRE</sequence>
<organism evidence="1 2">
    <name type="scientific">Laceyella sacchari</name>
    <name type="common">Thermoactinomyces thalpophilus</name>
    <dbReference type="NCBI Taxonomy" id="37482"/>
    <lineage>
        <taxon>Bacteria</taxon>
        <taxon>Bacillati</taxon>
        <taxon>Bacillota</taxon>
        <taxon>Bacilli</taxon>
        <taxon>Bacillales</taxon>
        <taxon>Thermoactinomycetaceae</taxon>
        <taxon>Laceyella</taxon>
    </lineage>
</organism>
<accession>A0ABY5U4R9</accession>
<dbReference type="RefSeq" id="WP_132220005.1">
    <property type="nucleotide sequence ID" value="NZ_CP103866.1"/>
</dbReference>
<keyword evidence="2" id="KW-1185">Reference proteome</keyword>
<protein>
    <submittedName>
        <fullName evidence="1">Uncharacterized protein</fullName>
    </submittedName>
</protein>
<reference evidence="1" key="1">
    <citation type="submission" date="2022-08" db="EMBL/GenBank/DDBJ databases">
        <title>The complete genome sequence of the thermophilic bacterium Laceyella sacchari FBKL4.010 reveals the basis for tetramethylpyrazine biosynthesis in Moutai-flavor Daqu.</title>
        <authorList>
            <person name="Li D."/>
            <person name="Huang W."/>
            <person name="Wang C."/>
            <person name="Qiu S."/>
        </authorList>
    </citation>
    <scope>NUCLEOTIDE SEQUENCE</scope>
    <source>
        <strain evidence="1">FBKL4.014</strain>
    </source>
</reference>
<gene>
    <name evidence="1" type="ORF">NYR52_05725</name>
</gene>
<evidence type="ECO:0000313" key="1">
    <source>
        <dbReference type="EMBL" id="UWE04632.1"/>
    </source>
</evidence>
<dbReference type="Proteomes" id="UP001058650">
    <property type="component" value="Chromosome"/>
</dbReference>
<name>A0ABY5U4R9_LACSH</name>
<evidence type="ECO:0000313" key="2">
    <source>
        <dbReference type="Proteomes" id="UP001058650"/>
    </source>
</evidence>